<name>A0ABQ3V2D0_9CHLR</name>
<organism evidence="3 4">
    <name type="scientific">Ktedonobacter robiniae</name>
    <dbReference type="NCBI Taxonomy" id="2778365"/>
    <lineage>
        <taxon>Bacteria</taxon>
        <taxon>Bacillati</taxon>
        <taxon>Chloroflexota</taxon>
        <taxon>Ktedonobacteria</taxon>
        <taxon>Ktedonobacterales</taxon>
        <taxon>Ktedonobacteraceae</taxon>
        <taxon>Ktedonobacter</taxon>
    </lineage>
</organism>
<reference evidence="3 4" key="1">
    <citation type="journal article" date="2021" name="Int. J. Syst. Evol. Microbiol.">
        <title>Reticulibacter mediterranei gen. nov., sp. nov., within the new family Reticulibacteraceae fam. nov., and Ktedonospora formicarum gen. nov., sp. nov., Ktedonobacter robiniae sp. nov., Dictyobacter formicarum sp. nov. and Dictyobacter arantiisoli sp. nov., belonging to the class Ktedonobacteria.</title>
        <authorList>
            <person name="Yabe S."/>
            <person name="Zheng Y."/>
            <person name="Wang C.M."/>
            <person name="Sakai Y."/>
            <person name="Abe K."/>
            <person name="Yokota A."/>
            <person name="Donadio S."/>
            <person name="Cavaletti L."/>
            <person name="Monciardini P."/>
        </authorList>
    </citation>
    <scope>NUCLEOTIDE SEQUENCE [LARGE SCALE GENOMIC DNA]</scope>
    <source>
        <strain evidence="3 4">SOSP1-30</strain>
    </source>
</reference>
<dbReference type="Pfam" id="PF01757">
    <property type="entry name" value="Acyl_transf_3"/>
    <property type="match status" value="1"/>
</dbReference>
<evidence type="ECO:0000313" key="4">
    <source>
        <dbReference type="Proteomes" id="UP000654345"/>
    </source>
</evidence>
<feature type="transmembrane region" description="Helical" evidence="1">
    <location>
        <begin position="113"/>
        <end position="133"/>
    </location>
</feature>
<keyword evidence="1" id="KW-0812">Transmembrane</keyword>
<dbReference type="PANTHER" id="PTHR36927">
    <property type="entry name" value="BLR4337 PROTEIN"/>
    <property type="match status" value="1"/>
</dbReference>
<gene>
    <name evidence="3" type="ORF">KSB_72800</name>
</gene>
<feature type="transmembrane region" description="Helical" evidence="1">
    <location>
        <begin position="153"/>
        <end position="172"/>
    </location>
</feature>
<dbReference type="InterPro" id="IPR002656">
    <property type="entry name" value="Acyl_transf_3_dom"/>
</dbReference>
<feature type="transmembrane region" description="Helical" evidence="1">
    <location>
        <begin position="35"/>
        <end position="57"/>
    </location>
</feature>
<feature type="transmembrane region" description="Helical" evidence="1">
    <location>
        <begin position="290"/>
        <end position="313"/>
    </location>
</feature>
<dbReference type="RefSeq" id="WP_201375053.1">
    <property type="nucleotide sequence ID" value="NZ_BNJG01000003.1"/>
</dbReference>
<feature type="transmembrane region" description="Helical" evidence="1">
    <location>
        <begin position="358"/>
        <end position="380"/>
    </location>
</feature>
<accession>A0ABQ3V2D0</accession>
<dbReference type="PANTHER" id="PTHR36927:SF4">
    <property type="entry name" value="BLR5718 PROTEIN"/>
    <property type="match status" value="1"/>
</dbReference>
<feature type="transmembrane region" description="Helical" evidence="1">
    <location>
        <begin position="333"/>
        <end position="352"/>
    </location>
</feature>
<evidence type="ECO:0000313" key="3">
    <source>
        <dbReference type="EMBL" id="GHO58805.1"/>
    </source>
</evidence>
<evidence type="ECO:0000256" key="1">
    <source>
        <dbReference type="SAM" id="Phobius"/>
    </source>
</evidence>
<dbReference type="EMBL" id="BNJG01000003">
    <property type="protein sequence ID" value="GHO58805.1"/>
    <property type="molecule type" value="Genomic_DNA"/>
</dbReference>
<comment type="caution">
    <text evidence="3">The sequence shown here is derived from an EMBL/GenBank/DDBJ whole genome shotgun (WGS) entry which is preliminary data.</text>
</comment>
<keyword evidence="1" id="KW-1133">Transmembrane helix</keyword>
<dbReference type="Proteomes" id="UP000654345">
    <property type="component" value="Unassembled WGS sequence"/>
</dbReference>
<protein>
    <recommendedName>
        <fullName evidence="2">Acyltransferase 3 domain-containing protein</fullName>
    </recommendedName>
</protein>
<feature type="transmembrane region" description="Helical" evidence="1">
    <location>
        <begin position="69"/>
        <end position="92"/>
    </location>
</feature>
<dbReference type="InterPro" id="IPR050623">
    <property type="entry name" value="Glucan_succinyl_AcylTrfase"/>
</dbReference>
<feature type="domain" description="Acyltransferase 3" evidence="2">
    <location>
        <begin position="29"/>
        <end position="377"/>
    </location>
</feature>
<feature type="transmembrane region" description="Helical" evidence="1">
    <location>
        <begin position="192"/>
        <end position="211"/>
    </location>
</feature>
<keyword evidence="4" id="KW-1185">Reference proteome</keyword>
<proteinExistence type="predicted"/>
<feature type="transmembrane region" description="Helical" evidence="1">
    <location>
        <begin position="261"/>
        <end position="284"/>
    </location>
</feature>
<keyword evidence="1" id="KW-0472">Membrane</keyword>
<evidence type="ECO:0000259" key="2">
    <source>
        <dbReference type="Pfam" id="PF01757"/>
    </source>
</evidence>
<sequence>MSNQIGQETPYRLEAPLALAATARPRLFFVDHTRVLLTMLVIIHHLALTYIAGPWYYRETTHDLLTNLLLGLLVLFNQSFFMGCFFLISGYFTPGSYNHKGPKAFLRDRFLRLGLPLLIFTFILNPLIIYLGAGTPIPYGSFLLKYGVSTIGTGPLWFVEALLAFDCLYVLWRWLTRKRAASTFTLATSKPLTYRATLIFTLSLALITFLMRIWLPFGWTIPLLNLIPSNFPQYIGLFLVGLLAARHGWFQRIPASMGKVGLGVALGSTLILFIPALLSSWGAFVGGLHWQAFVYALWEALMGVGMSMGLLIFFRQRMNRQGSLGKFLSRQTYAVYIIHALILVCVAEYALGSLHLYPLLKFALAMLISIPLCFVCAYLLRKLPLVRKIL</sequence>